<dbReference type="PANTHER" id="PTHR43155:SF2">
    <property type="entry name" value="CYCLIC DI-GMP PHOSPHODIESTERASE PA4108"/>
    <property type="match status" value="1"/>
</dbReference>
<evidence type="ECO:0000259" key="1">
    <source>
        <dbReference type="PROSITE" id="PS51831"/>
    </source>
</evidence>
<evidence type="ECO:0000313" key="3">
    <source>
        <dbReference type="EMBL" id="SDF08366.1"/>
    </source>
</evidence>
<feature type="domain" description="HD-GYP" evidence="2">
    <location>
        <begin position="111"/>
        <end position="307"/>
    </location>
</feature>
<dbReference type="EMBL" id="FNBU01000002">
    <property type="protein sequence ID" value="SDF08366.1"/>
    <property type="molecule type" value="Genomic_DNA"/>
</dbReference>
<dbReference type="PROSITE" id="PS51831">
    <property type="entry name" value="HD"/>
    <property type="match status" value="1"/>
</dbReference>
<protein>
    <submittedName>
        <fullName evidence="3">HD domain-containing protein</fullName>
    </submittedName>
</protein>
<proteinExistence type="predicted"/>
<organism evidence="3 4">
    <name type="scientific">Sporolituus thermophilus DSM 23256</name>
    <dbReference type="NCBI Taxonomy" id="1123285"/>
    <lineage>
        <taxon>Bacteria</taxon>
        <taxon>Bacillati</taxon>
        <taxon>Bacillota</taxon>
        <taxon>Negativicutes</taxon>
        <taxon>Selenomonadales</taxon>
        <taxon>Sporomusaceae</taxon>
        <taxon>Sporolituus</taxon>
    </lineage>
</organism>
<dbReference type="InterPro" id="IPR003607">
    <property type="entry name" value="HD/PDEase_dom"/>
</dbReference>
<evidence type="ECO:0000313" key="4">
    <source>
        <dbReference type="Proteomes" id="UP000243333"/>
    </source>
</evidence>
<evidence type="ECO:0000259" key="2">
    <source>
        <dbReference type="PROSITE" id="PS51832"/>
    </source>
</evidence>
<dbReference type="InterPro" id="IPR006674">
    <property type="entry name" value="HD_domain"/>
</dbReference>
<keyword evidence="4" id="KW-1185">Reference proteome</keyword>
<dbReference type="InterPro" id="IPR037522">
    <property type="entry name" value="HD_GYP_dom"/>
</dbReference>
<accession>A0A1G7I740</accession>
<gene>
    <name evidence="3" type="ORF">SAMN05660235_00372</name>
</gene>
<dbReference type="Proteomes" id="UP000243333">
    <property type="component" value="Unassembled WGS sequence"/>
</dbReference>
<dbReference type="SUPFAM" id="SSF109604">
    <property type="entry name" value="HD-domain/PDEase-like"/>
    <property type="match status" value="1"/>
</dbReference>
<dbReference type="CDD" id="cd00077">
    <property type="entry name" value="HDc"/>
    <property type="match status" value="1"/>
</dbReference>
<feature type="domain" description="HD" evidence="1">
    <location>
        <begin position="133"/>
        <end position="256"/>
    </location>
</feature>
<dbReference type="Pfam" id="PF13487">
    <property type="entry name" value="HD_5"/>
    <property type="match status" value="1"/>
</dbReference>
<dbReference type="PANTHER" id="PTHR43155">
    <property type="entry name" value="CYCLIC DI-GMP PHOSPHODIESTERASE PA4108-RELATED"/>
    <property type="match status" value="1"/>
</dbReference>
<dbReference type="AlphaFoldDB" id="A0A1G7I740"/>
<dbReference type="SMART" id="SM00471">
    <property type="entry name" value="HDc"/>
    <property type="match status" value="1"/>
</dbReference>
<sequence length="348" mass="39167">MAFIRQVLLANANDSMVLAKDVLDNSGRVLLTAGVTLRPETIGLLRKHQVVSIWVKDKYDSRNREITSIQNLTCAATRLKLIYNVQNAFSNHEKFSVYLTELQQVITQVVCELSAREYVLIYLNDIQIKSEYLFMHSVNVGLFAIAIGMAMGLEEEELILLGMGGLLHDYGKTRVPPQILNKNGPLSWKEFCQVKEHAAIGYNLLRLEERLDHRVKLMALQHHERCDGRGYPWGITGSEIHPLAKIVAVADVYDALTTDRVYRPRMEPYQAIAIINQGIGSQFDEVVVRAFNQVAVPYNIGNVVTLDNGLRGAVIRINTSQPARPVVWTEQGPLNLMHEPDINIVTVI</sequence>
<reference evidence="4" key="1">
    <citation type="submission" date="2016-10" db="EMBL/GenBank/DDBJ databases">
        <authorList>
            <person name="Varghese N."/>
            <person name="Submissions S."/>
        </authorList>
    </citation>
    <scope>NUCLEOTIDE SEQUENCE [LARGE SCALE GENOMIC DNA]</scope>
    <source>
        <strain evidence="4">DSM 23256</strain>
    </source>
</reference>
<dbReference type="Gene3D" id="1.10.3210.10">
    <property type="entry name" value="Hypothetical protein af1432"/>
    <property type="match status" value="1"/>
</dbReference>
<dbReference type="STRING" id="1123285.SAMN05660235_00372"/>
<name>A0A1G7I740_9FIRM</name>
<dbReference type="PROSITE" id="PS51832">
    <property type="entry name" value="HD_GYP"/>
    <property type="match status" value="1"/>
</dbReference>